<proteinExistence type="predicted"/>
<dbReference type="Proteomes" id="UP000748025">
    <property type="component" value="Unassembled WGS sequence"/>
</dbReference>
<dbReference type="AlphaFoldDB" id="A0A9P7N7Q4"/>
<keyword evidence="2" id="KW-1185">Reference proteome</keyword>
<name>A0A9P7N7Q4_9HYPO</name>
<evidence type="ECO:0000313" key="1">
    <source>
        <dbReference type="EMBL" id="KAG5999554.1"/>
    </source>
</evidence>
<comment type="caution">
    <text evidence="1">The sequence shown here is derived from an EMBL/GenBank/DDBJ whole genome shotgun (WGS) entry which is preliminary data.</text>
</comment>
<accession>A0A9P7N7Q4</accession>
<reference evidence="1" key="1">
    <citation type="journal article" date="2020" name="bioRxiv">
        <title>Whole genome comparisons of ergot fungi reveals the divergence and evolution of species within the genus Claviceps are the result of varying mechanisms driving genome evolution and host range expansion.</title>
        <authorList>
            <person name="Wyka S.A."/>
            <person name="Mondo S.J."/>
            <person name="Liu M."/>
            <person name="Dettman J."/>
            <person name="Nalam V."/>
            <person name="Broders K.D."/>
        </authorList>
    </citation>
    <scope>NUCLEOTIDE SEQUENCE</scope>
    <source>
        <strain evidence="1">CCC 602</strain>
    </source>
</reference>
<sequence>MSVKSLADIWRTGFDLDVLIPRRPRHSSIVSMNDGWPAVTPSRTLVPNELEYLDVFDFSTSHACHLAERMLKARQTATADPDTGRDASDSQMTSNEFNITNFLMDASSDWLFKQEERSV</sequence>
<gene>
    <name evidence="1" type="ORF">E4U43_002000</name>
</gene>
<protein>
    <submittedName>
        <fullName evidence="1">Uncharacterized protein</fullName>
    </submittedName>
</protein>
<evidence type="ECO:0000313" key="2">
    <source>
        <dbReference type="Proteomes" id="UP000748025"/>
    </source>
</evidence>
<dbReference type="OrthoDB" id="5376052at2759"/>
<organism evidence="1 2">
    <name type="scientific">Claviceps pusilla</name>
    <dbReference type="NCBI Taxonomy" id="123648"/>
    <lineage>
        <taxon>Eukaryota</taxon>
        <taxon>Fungi</taxon>
        <taxon>Dikarya</taxon>
        <taxon>Ascomycota</taxon>
        <taxon>Pezizomycotina</taxon>
        <taxon>Sordariomycetes</taxon>
        <taxon>Hypocreomycetidae</taxon>
        <taxon>Hypocreales</taxon>
        <taxon>Clavicipitaceae</taxon>
        <taxon>Claviceps</taxon>
    </lineage>
</organism>
<dbReference type="EMBL" id="SRPW01001675">
    <property type="protein sequence ID" value="KAG5999554.1"/>
    <property type="molecule type" value="Genomic_DNA"/>
</dbReference>